<protein>
    <submittedName>
        <fullName evidence="6">MurR/RpiR family transcriptional regulator</fullName>
    </submittedName>
</protein>
<dbReference type="InterPro" id="IPR047640">
    <property type="entry name" value="RpiR-like"/>
</dbReference>
<dbReference type="InterPro" id="IPR000281">
    <property type="entry name" value="HTH_RpiR"/>
</dbReference>
<dbReference type="RefSeq" id="WP_305997680.1">
    <property type="nucleotide sequence ID" value="NZ_JAVALS010000020.1"/>
</dbReference>
<organism evidence="6 7">
    <name type="scientific">Arthrobacter horti</name>
    <dbReference type="NCBI Taxonomy" id="3068273"/>
    <lineage>
        <taxon>Bacteria</taxon>
        <taxon>Bacillati</taxon>
        <taxon>Actinomycetota</taxon>
        <taxon>Actinomycetes</taxon>
        <taxon>Micrococcales</taxon>
        <taxon>Micrococcaceae</taxon>
        <taxon>Arthrobacter</taxon>
    </lineage>
</organism>
<keyword evidence="3" id="KW-0804">Transcription</keyword>
<dbReference type="EMBL" id="JAVALS010000020">
    <property type="protein sequence ID" value="MDP5228634.1"/>
    <property type="molecule type" value="Genomic_DNA"/>
</dbReference>
<dbReference type="Proteomes" id="UP001232725">
    <property type="component" value="Unassembled WGS sequence"/>
</dbReference>
<evidence type="ECO:0000259" key="5">
    <source>
        <dbReference type="PROSITE" id="PS51464"/>
    </source>
</evidence>
<dbReference type="PROSITE" id="PS51464">
    <property type="entry name" value="SIS"/>
    <property type="match status" value="1"/>
</dbReference>
<evidence type="ECO:0000313" key="6">
    <source>
        <dbReference type="EMBL" id="MDP5228634.1"/>
    </source>
</evidence>
<accession>A0ABT9IU20</accession>
<dbReference type="InterPro" id="IPR035472">
    <property type="entry name" value="RpiR-like_SIS"/>
</dbReference>
<dbReference type="Gene3D" id="3.40.50.10490">
    <property type="entry name" value="Glucose-6-phosphate isomerase like protein, domain 1"/>
    <property type="match status" value="1"/>
</dbReference>
<gene>
    <name evidence="6" type="ORF">Q9R02_15865</name>
</gene>
<keyword evidence="2" id="KW-0238">DNA-binding</keyword>
<keyword evidence="1" id="KW-0805">Transcription regulation</keyword>
<feature type="domain" description="HTH rpiR-type" evidence="4">
    <location>
        <begin position="12"/>
        <end position="88"/>
    </location>
</feature>
<dbReference type="SUPFAM" id="SSF53697">
    <property type="entry name" value="SIS domain"/>
    <property type="match status" value="1"/>
</dbReference>
<dbReference type="InterPro" id="IPR001347">
    <property type="entry name" value="SIS_dom"/>
</dbReference>
<dbReference type="CDD" id="cd05013">
    <property type="entry name" value="SIS_RpiR"/>
    <property type="match status" value="1"/>
</dbReference>
<dbReference type="InterPro" id="IPR009057">
    <property type="entry name" value="Homeodomain-like_sf"/>
</dbReference>
<evidence type="ECO:0000256" key="2">
    <source>
        <dbReference type="ARBA" id="ARBA00023125"/>
    </source>
</evidence>
<feature type="domain" description="SIS" evidence="5">
    <location>
        <begin position="131"/>
        <end position="268"/>
    </location>
</feature>
<comment type="caution">
    <text evidence="6">The sequence shown here is derived from an EMBL/GenBank/DDBJ whole genome shotgun (WGS) entry which is preliminary data.</text>
</comment>
<evidence type="ECO:0000256" key="1">
    <source>
        <dbReference type="ARBA" id="ARBA00023015"/>
    </source>
</evidence>
<dbReference type="InterPro" id="IPR036388">
    <property type="entry name" value="WH-like_DNA-bd_sf"/>
</dbReference>
<evidence type="ECO:0000259" key="4">
    <source>
        <dbReference type="PROSITE" id="PS51071"/>
    </source>
</evidence>
<proteinExistence type="predicted"/>
<keyword evidence="7" id="KW-1185">Reference proteome</keyword>
<dbReference type="PANTHER" id="PTHR30514">
    <property type="entry name" value="GLUCOKINASE"/>
    <property type="match status" value="1"/>
</dbReference>
<dbReference type="Pfam" id="PF01380">
    <property type="entry name" value="SIS"/>
    <property type="match status" value="1"/>
</dbReference>
<dbReference type="PROSITE" id="PS51071">
    <property type="entry name" value="HTH_RPIR"/>
    <property type="match status" value="1"/>
</dbReference>
<sequence>MDETTESQTPGNGGWLGDAIPALKLTKAQARVVDALTVNPKLASYGDVTEIALKAGVNSSSVSRTAQALGYRGWSDLQRELRARYLVHIADTAPLSHRVEVRSPIHDSLAHDVENLRLAMDTVDPQAADDAVTALATARRIIVVGQGSYSASAVAFAHLLATAGYPANFEGRAGVHLASAVGSLRPGDALVVFHLWRPLKHLTIAAQLARQAGATVITVTDLKSTDLAKASNHLLLVPSEGVYAFQSATASLSVAYGLLAGLEAREPERVKAGIERTSQFWDELDLYTN</sequence>
<evidence type="ECO:0000256" key="3">
    <source>
        <dbReference type="ARBA" id="ARBA00023163"/>
    </source>
</evidence>
<reference evidence="6 7" key="1">
    <citation type="submission" date="2023-08" db="EMBL/GenBank/DDBJ databases">
        <title>Arthrobacter horti sp. nov., isolated from forest soil.</title>
        <authorList>
            <person name="Park M."/>
        </authorList>
    </citation>
    <scope>NUCLEOTIDE SEQUENCE [LARGE SCALE GENOMIC DNA]</scope>
    <source>
        <strain evidence="6 7">YJM1</strain>
    </source>
</reference>
<dbReference type="Gene3D" id="1.10.10.10">
    <property type="entry name" value="Winged helix-like DNA-binding domain superfamily/Winged helix DNA-binding domain"/>
    <property type="match status" value="1"/>
</dbReference>
<dbReference type="InterPro" id="IPR046348">
    <property type="entry name" value="SIS_dom_sf"/>
</dbReference>
<evidence type="ECO:0000313" key="7">
    <source>
        <dbReference type="Proteomes" id="UP001232725"/>
    </source>
</evidence>
<name>A0ABT9IU20_9MICC</name>
<dbReference type="SUPFAM" id="SSF46689">
    <property type="entry name" value="Homeodomain-like"/>
    <property type="match status" value="1"/>
</dbReference>
<dbReference type="Pfam" id="PF01418">
    <property type="entry name" value="HTH_6"/>
    <property type="match status" value="1"/>
</dbReference>